<keyword evidence="3 6" id="KW-0175">Coiled coil</keyword>
<dbReference type="InterPro" id="IPR035892">
    <property type="entry name" value="C2_domain_sf"/>
</dbReference>
<dbReference type="PANTHER" id="PTHR14240:SF1">
    <property type="entry name" value="PROTEIN FANTOM-RELATED"/>
    <property type="match status" value="1"/>
</dbReference>
<keyword evidence="5" id="KW-0966">Cell projection</keyword>
<dbReference type="Pfam" id="PF11618">
    <property type="entry name" value="C2-C2_1"/>
    <property type="match status" value="1"/>
</dbReference>
<feature type="region of interest" description="Disordered" evidence="7">
    <location>
        <begin position="759"/>
        <end position="804"/>
    </location>
</feature>
<name>A0A0N5A3D2_PARTI</name>
<evidence type="ECO:0000259" key="8">
    <source>
        <dbReference type="Pfam" id="PF11618"/>
    </source>
</evidence>
<dbReference type="GO" id="GO:0005929">
    <property type="term" value="C:cilium"/>
    <property type="evidence" value="ECO:0007669"/>
    <property type="project" value="UniProtKB-SubCell"/>
</dbReference>
<feature type="compositionally biased region" description="Basic and acidic residues" evidence="7">
    <location>
        <begin position="1168"/>
        <end position="1186"/>
    </location>
</feature>
<reference evidence="10" key="1">
    <citation type="submission" date="2017-02" db="UniProtKB">
        <authorList>
            <consortium name="WormBaseParasite"/>
        </authorList>
    </citation>
    <scope>IDENTIFICATION</scope>
</reference>
<dbReference type="GO" id="GO:0005856">
    <property type="term" value="C:cytoskeleton"/>
    <property type="evidence" value="ECO:0007669"/>
    <property type="project" value="UniProtKB-ARBA"/>
</dbReference>
<accession>A0A0N5A3D2</accession>
<dbReference type="InterPro" id="IPR021656">
    <property type="entry name" value="C2-C2_1"/>
</dbReference>
<feature type="compositionally biased region" description="Low complexity" evidence="7">
    <location>
        <begin position="779"/>
        <end position="791"/>
    </location>
</feature>
<feature type="compositionally biased region" description="Low complexity" evidence="7">
    <location>
        <begin position="1022"/>
        <end position="1040"/>
    </location>
</feature>
<dbReference type="Gene3D" id="2.60.40.150">
    <property type="entry name" value="C2 domain"/>
    <property type="match status" value="2"/>
</dbReference>
<protein>
    <submittedName>
        <fullName evidence="10">C2-C2_1 domain-containing protein</fullName>
    </submittedName>
</protein>
<feature type="coiled-coil region" evidence="6">
    <location>
        <begin position="217"/>
        <end position="390"/>
    </location>
</feature>
<dbReference type="Proteomes" id="UP000038045">
    <property type="component" value="Unplaced"/>
</dbReference>
<organism evidence="9 10">
    <name type="scientific">Parastrongyloides trichosuri</name>
    <name type="common">Possum-specific nematode worm</name>
    <dbReference type="NCBI Taxonomy" id="131310"/>
    <lineage>
        <taxon>Eukaryota</taxon>
        <taxon>Metazoa</taxon>
        <taxon>Ecdysozoa</taxon>
        <taxon>Nematoda</taxon>
        <taxon>Chromadorea</taxon>
        <taxon>Rhabditida</taxon>
        <taxon>Tylenchina</taxon>
        <taxon>Panagrolaimomorpha</taxon>
        <taxon>Strongyloidoidea</taxon>
        <taxon>Strongyloididae</taxon>
        <taxon>Parastrongyloides</taxon>
    </lineage>
</organism>
<evidence type="ECO:0000256" key="7">
    <source>
        <dbReference type="SAM" id="MobiDB-lite"/>
    </source>
</evidence>
<feature type="coiled-coil region" evidence="6">
    <location>
        <begin position="26"/>
        <end position="86"/>
    </location>
</feature>
<dbReference type="InterPro" id="IPR031139">
    <property type="entry name" value="RPGRIP1_fam"/>
</dbReference>
<dbReference type="WBParaSite" id="PTRK_0001613800.1">
    <property type="protein sequence ID" value="PTRK_0001613800.1"/>
    <property type="gene ID" value="PTRK_0001613800"/>
</dbReference>
<sequence>MVGRPPIETWNRGELEDKFLKIYNSEFELKKKNKTLENELKKQNTKLRKKLAGEGPTSDSDHLLTIHTLKHEKEILNQKISALKQQLLAYTTPQMRQIGLNLLTSRPTNIATLRTMMTTGGRHSAKMIIGSDKIHGKIVDEMDVSQNDNIIKSSQLIDNKQKHIQNFSNFHVNIKDTPKQNKSFDKEPLDDNTIAPGSVEHIPNSERTIDSQLKVNYIKINRELRAKIDEINELKKHVETKSVMLNDLQKEMNNIVEENSILRKEKKQAAKTMKDLEKKIQINLGDFENSGESPRVTNSQDRNKIEMPILEAEIRQLKEEIDSLKEINEKLIKNSFEQKNSGKVKIDQLNSLKGTIETLNEKIDSYKKNNEELEKKIQYLTAEKQAMEKHLINKEHSSTDKTSNLELKAVLEELSQIRNTTTEVKKYGDDNIDNLFASINSMMVKYAEEDGLGDNKDFEYKKMYEELHEEVEKLRNLLVLQHDINEKQIEEIELLKMNNRLLSEELNKRKMIIEENNIKHNLEINKLKGQINKKYSLPQNIDVYPEPFSVVQPQDVHTVNEMLVILKGIQFNEKFNTNSQTVYFISLEFFNFEILITPTFSGVSCSFEYVAIYDLIVSELLVYYMQNEGVYIELYKVVGSEFEKIGTGLIKLNELVKTPKILDQDVLIINNNEELGRIRFSITLTDTIFECIKQGYKNLYFNGNVVTGKDIEVTNTKEVSKNKSKGIEINNKKVLENKKMEETKSNQVFSQKNIFPINEDKQFPNKKNSLTNLKEENTNELSSTSSVSSTKSSKESKVSSNNAKSIESNERISIIKEQDKASKEILKENSLQYIKEVKKNPETRVNVDIYCLSSLYNIVSNNSISTFVAYQIPGHSAFLSDPTEGINPIYNCHKEWDISLDDENINNLTKEGIFIYIVDAEKCSKTVPDSHIFDEAVICYSIVNVKDLDLNKSMYGDYPTYLGNGKISEAKLRLAIYIGDIKTEQDFFDKPLAFSVEIKNDVNKKNDDNSSGESNKSKGKLSKQSSTSSNETSSTKTYIKSESSIEGIEEIYNIDKSSIVKTKQSIKSTLPRQLAPLVPPRKSLQKVDSESPPPHTIIQTVAEIVSDNNTNSMLPLDSEESPKNSQSSSDKTGTTVEHIQNQSFIDKGESTNRSQTTNRSSILSEKSTGTRESKESSKKQYDERRGVGFTSPLHYSISPSNSMTSHTSIIEGENINKKEKLIKKKTPSLYDTEMMKNIKPISHSKVLEKISSEDMKEEAILTVNLYSFYTTDNLYYIYGGNINFNVFFEWQIIDIDQELCETKESIRLPRYPNLSITINSKNEYSLTKRQVELLEQWQELGNKMTFTMVLDPGDEGECDDIGTASFDLQYLGINRIMEIKMYSNDGDWIASLNVETNIRYI</sequence>
<evidence type="ECO:0000256" key="1">
    <source>
        <dbReference type="ARBA" id="ARBA00004138"/>
    </source>
</evidence>
<keyword evidence="4" id="KW-0969">Cilium</keyword>
<comment type="subcellular location">
    <subcellularLocation>
        <location evidence="1">Cell projection</location>
        <location evidence="1">Cilium</location>
    </subcellularLocation>
</comment>
<evidence type="ECO:0000256" key="4">
    <source>
        <dbReference type="ARBA" id="ARBA00023069"/>
    </source>
</evidence>
<feature type="region of interest" description="Disordered" evidence="7">
    <location>
        <begin position="1071"/>
        <end position="1094"/>
    </location>
</feature>
<dbReference type="SUPFAM" id="SSF49562">
    <property type="entry name" value="C2 domain (Calcium/lipid-binding domain, CaLB)"/>
    <property type="match status" value="2"/>
</dbReference>
<feature type="domain" description="RPGR-interacting protein 1 first C2" evidence="8">
    <location>
        <begin position="571"/>
        <end position="685"/>
    </location>
</feature>
<evidence type="ECO:0000256" key="2">
    <source>
        <dbReference type="ARBA" id="ARBA00006042"/>
    </source>
</evidence>
<feature type="compositionally biased region" description="Polar residues" evidence="7">
    <location>
        <begin position="1132"/>
        <end position="1144"/>
    </location>
</feature>
<evidence type="ECO:0000313" key="9">
    <source>
        <dbReference type="Proteomes" id="UP000038045"/>
    </source>
</evidence>
<feature type="region of interest" description="Disordered" evidence="7">
    <location>
        <begin position="1110"/>
        <end position="1205"/>
    </location>
</feature>
<evidence type="ECO:0000256" key="3">
    <source>
        <dbReference type="ARBA" id="ARBA00023054"/>
    </source>
</evidence>
<dbReference type="STRING" id="131310.A0A0N5A3D2"/>
<keyword evidence="9" id="KW-1185">Reference proteome</keyword>
<dbReference type="PANTHER" id="PTHR14240">
    <property type="entry name" value="RETINITIS PIGMENTOSA GTPASE REGULATOR-INTERACTING PROTEIN"/>
    <property type="match status" value="1"/>
</dbReference>
<comment type="similarity">
    <text evidence="2">Belongs to the RPGRIP1 family.</text>
</comment>
<feature type="compositionally biased region" description="Low complexity" evidence="7">
    <location>
        <begin position="1151"/>
        <end position="1161"/>
    </location>
</feature>
<proteinExistence type="inferred from homology"/>
<evidence type="ECO:0000256" key="5">
    <source>
        <dbReference type="ARBA" id="ARBA00023273"/>
    </source>
</evidence>
<evidence type="ECO:0000313" key="10">
    <source>
        <dbReference type="WBParaSite" id="PTRK_0001613800.1"/>
    </source>
</evidence>
<evidence type="ECO:0000256" key="6">
    <source>
        <dbReference type="SAM" id="Coils"/>
    </source>
</evidence>
<feature type="region of interest" description="Disordered" evidence="7">
    <location>
        <begin position="1003"/>
        <end position="1040"/>
    </location>
</feature>